<comment type="cofactor">
    <cofactor evidence="11">
        <name>NADPH</name>
        <dbReference type="ChEBI" id="CHEBI:57783"/>
    </cofactor>
</comment>
<organism evidence="13 14">
    <name type="scientific">Alicyclobacillus fastidiosus</name>
    <dbReference type="NCBI Taxonomy" id="392011"/>
    <lineage>
        <taxon>Bacteria</taxon>
        <taxon>Bacillati</taxon>
        <taxon>Bacillota</taxon>
        <taxon>Bacilli</taxon>
        <taxon>Bacillales</taxon>
        <taxon>Alicyclobacillaceae</taxon>
        <taxon>Alicyclobacillus</taxon>
    </lineage>
</organism>
<feature type="binding site" evidence="11">
    <location>
        <begin position="99"/>
        <end position="101"/>
    </location>
    <ligand>
        <name>substrate</name>
    </ligand>
</feature>
<keyword evidence="6 11" id="KW-0460">Magnesium</keyword>
<evidence type="ECO:0000313" key="13">
    <source>
        <dbReference type="EMBL" id="MFB5193146.1"/>
    </source>
</evidence>
<dbReference type="Pfam" id="PF01070">
    <property type="entry name" value="FMN_dh"/>
    <property type="match status" value="1"/>
</dbReference>
<evidence type="ECO:0000256" key="8">
    <source>
        <dbReference type="ARBA" id="ARBA00023229"/>
    </source>
</evidence>
<evidence type="ECO:0000259" key="12">
    <source>
        <dbReference type="Pfam" id="PF01070"/>
    </source>
</evidence>
<feature type="binding site" evidence="11">
    <location>
        <begin position="294"/>
        <end position="295"/>
    </location>
    <ligand>
        <name>FMN</name>
        <dbReference type="ChEBI" id="CHEBI:58210"/>
    </ligand>
</feature>
<dbReference type="GO" id="GO:0004452">
    <property type="term" value="F:isopentenyl-diphosphate delta-isomerase activity"/>
    <property type="evidence" value="ECO:0007669"/>
    <property type="project" value="UniProtKB-EC"/>
</dbReference>
<dbReference type="InterPro" id="IPR000262">
    <property type="entry name" value="FMN-dep_DH"/>
</dbReference>
<comment type="catalytic activity">
    <reaction evidence="11">
        <text>isopentenyl diphosphate = dimethylallyl diphosphate</text>
        <dbReference type="Rhea" id="RHEA:23284"/>
        <dbReference type="ChEBI" id="CHEBI:57623"/>
        <dbReference type="ChEBI" id="CHEBI:128769"/>
        <dbReference type="EC" id="5.3.3.2"/>
    </reaction>
</comment>
<keyword evidence="2 11" id="KW-0963">Cytoplasm</keyword>
<dbReference type="CDD" id="cd02811">
    <property type="entry name" value="IDI-2_FMN"/>
    <property type="match status" value="1"/>
</dbReference>
<keyword evidence="14" id="KW-1185">Reference proteome</keyword>
<dbReference type="EC" id="5.3.3.2" evidence="11"/>
<dbReference type="PANTHER" id="PTHR43665:SF1">
    <property type="entry name" value="ISOPENTENYL-DIPHOSPHATE DELTA-ISOMERASE"/>
    <property type="match status" value="1"/>
</dbReference>
<evidence type="ECO:0000256" key="6">
    <source>
        <dbReference type="ARBA" id="ARBA00022842"/>
    </source>
</evidence>
<dbReference type="RefSeq" id="WP_275475512.1">
    <property type="nucleotide sequence ID" value="NZ_CP162940.1"/>
</dbReference>
<feature type="binding site" evidence="11">
    <location>
        <position position="68"/>
    </location>
    <ligand>
        <name>FMN</name>
        <dbReference type="ChEBI" id="CHEBI:58210"/>
    </ligand>
</feature>
<feature type="domain" description="FMN-dependent dehydrogenase" evidence="12">
    <location>
        <begin position="177"/>
        <end position="339"/>
    </location>
</feature>
<feature type="binding site" evidence="11">
    <location>
        <begin position="273"/>
        <end position="275"/>
    </location>
    <ligand>
        <name>FMN</name>
        <dbReference type="ChEBI" id="CHEBI:58210"/>
    </ligand>
</feature>
<keyword evidence="8 11" id="KW-0414">Isoprene biosynthesis</keyword>
<keyword evidence="5 11" id="KW-0479">Metal-binding</keyword>
<keyword evidence="4 11" id="KW-0288">FMN</keyword>
<feature type="binding site" evidence="11">
    <location>
        <position position="194"/>
    </location>
    <ligand>
        <name>FMN</name>
        <dbReference type="ChEBI" id="CHEBI:58210"/>
    </ligand>
</feature>
<keyword evidence="3 11" id="KW-0285">Flavoprotein</keyword>
<comment type="caution">
    <text evidence="13">The sequence shown here is derived from an EMBL/GenBank/DDBJ whole genome shotgun (WGS) entry which is preliminary data.</text>
</comment>
<dbReference type="PIRSF" id="PIRSF003314">
    <property type="entry name" value="IPP_isomerase"/>
    <property type="match status" value="1"/>
</dbReference>
<comment type="cofactor">
    <cofactor evidence="1 11">
        <name>FMN</name>
        <dbReference type="ChEBI" id="CHEBI:58210"/>
    </cofactor>
</comment>
<feature type="binding site" evidence="11">
    <location>
        <position position="163"/>
    </location>
    <ligand>
        <name>Mg(2+)</name>
        <dbReference type="ChEBI" id="CHEBI:18420"/>
    </ligand>
</feature>
<dbReference type="InterPro" id="IPR011179">
    <property type="entry name" value="IPdP_isomerase"/>
</dbReference>
<dbReference type="NCBIfam" id="TIGR02151">
    <property type="entry name" value="IPP_isom_2"/>
    <property type="match status" value="1"/>
</dbReference>
<comment type="cofactor">
    <cofactor evidence="11">
        <name>Mg(2+)</name>
        <dbReference type="ChEBI" id="CHEBI:18420"/>
    </cofactor>
</comment>
<evidence type="ECO:0000256" key="1">
    <source>
        <dbReference type="ARBA" id="ARBA00001917"/>
    </source>
</evidence>
<feature type="binding site" evidence="11">
    <location>
        <position position="127"/>
    </location>
    <ligand>
        <name>FMN</name>
        <dbReference type="ChEBI" id="CHEBI:58210"/>
    </ligand>
</feature>
<accession>A0ABV5ALM8</accession>
<feature type="binding site" evidence="11">
    <location>
        <position position="224"/>
    </location>
    <ligand>
        <name>FMN</name>
        <dbReference type="ChEBI" id="CHEBI:58210"/>
    </ligand>
</feature>
<comment type="subunit">
    <text evidence="10 11">Homooctamer. Dimer of tetramers.</text>
</comment>
<evidence type="ECO:0000256" key="11">
    <source>
        <dbReference type="HAMAP-Rule" id="MF_00354"/>
    </source>
</evidence>
<name>A0ABV5ALM8_9BACL</name>
<keyword evidence="7 11" id="KW-0521">NADP</keyword>
<evidence type="ECO:0000256" key="2">
    <source>
        <dbReference type="ARBA" id="ARBA00022490"/>
    </source>
</evidence>
<comment type="function">
    <text evidence="11">Involved in the biosynthesis of isoprenoids. Catalyzes the 1,3-allylic rearrangement of the homoallylic substrate isopentenyl (IPP) to its allylic isomer, dimethylallyl diphosphate (DMAPP).</text>
</comment>
<evidence type="ECO:0000256" key="10">
    <source>
        <dbReference type="ARBA" id="ARBA00025810"/>
    </source>
</evidence>
<dbReference type="SUPFAM" id="SSF51395">
    <property type="entry name" value="FMN-linked oxidoreductases"/>
    <property type="match status" value="1"/>
</dbReference>
<dbReference type="InterPro" id="IPR013785">
    <property type="entry name" value="Aldolase_TIM"/>
</dbReference>
<dbReference type="Gene3D" id="3.20.20.70">
    <property type="entry name" value="Aldolase class I"/>
    <property type="match status" value="1"/>
</dbReference>
<evidence type="ECO:0000256" key="5">
    <source>
        <dbReference type="ARBA" id="ARBA00022723"/>
    </source>
</evidence>
<comment type="similarity">
    <text evidence="11">Belongs to the IPP isomerase type 2 family.</text>
</comment>
<dbReference type="Proteomes" id="UP001579974">
    <property type="component" value="Unassembled WGS sequence"/>
</dbReference>
<dbReference type="EMBL" id="JBDXSU010000042">
    <property type="protein sequence ID" value="MFB5193146.1"/>
    <property type="molecule type" value="Genomic_DNA"/>
</dbReference>
<comment type="subcellular location">
    <subcellularLocation>
        <location evidence="11">Cytoplasm</location>
    </subcellularLocation>
</comment>
<feature type="binding site" evidence="11">
    <location>
        <begin position="69"/>
        <end position="71"/>
    </location>
    <ligand>
        <name>FMN</name>
        <dbReference type="ChEBI" id="CHEBI:58210"/>
    </ligand>
</feature>
<evidence type="ECO:0000256" key="4">
    <source>
        <dbReference type="ARBA" id="ARBA00022643"/>
    </source>
</evidence>
<protein>
    <recommendedName>
        <fullName evidence="11">Isopentenyl-diphosphate delta-isomerase</fullName>
        <shortName evidence="11">IPP isomerase</shortName>
        <ecNumber evidence="11">5.3.3.2</ecNumber>
    </recommendedName>
    <alternativeName>
        <fullName evidence="11">Isopentenyl diphosphate:dimethylallyl diphosphate isomerase</fullName>
    </alternativeName>
    <alternativeName>
        <fullName evidence="11">Isopentenyl pyrophosphate isomerase</fullName>
    </alternativeName>
    <alternativeName>
        <fullName evidence="11">Type 2 isopentenyl diphosphate isomerase</fullName>
        <shortName evidence="11">IDI-2</shortName>
    </alternativeName>
</protein>
<evidence type="ECO:0000256" key="7">
    <source>
        <dbReference type="ARBA" id="ARBA00022857"/>
    </source>
</evidence>
<feature type="binding site" evidence="11">
    <location>
        <begin position="10"/>
        <end position="11"/>
    </location>
    <ligand>
        <name>substrate</name>
    </ligand>
</feature>
<dbReference type="SMART" id="SM01240">
    <property type="entry name" value="IMPDH"/>
    <property type="match status" value="1"/>
</dbReference>
<sequence length="343" mass="37083">MDNSNQIEQRKNDHIQINLDYDVSGKGITSGLEQYRFNHDALPNVNLEDIDTNVEFLERRLQLPLIISSMTGGTSQGEHINRNLATAAQHFHIALALGSGRAAISNPSTAKSFYVRKEAPNVLLFANLGAIQLNYGYTAKQCAQLVELMEADGLILHLNPLQEAVQPEGNTHFERLIDRISDVCATLSVPVMVKEVGWGLSAEVIQSLYQAGVVAVDVAGAGGTSWSEVERHRGTPDQAAIASAFSNWGIPTADAIIRARSSVPTIPIVASGGIRSGVDAAKCLALGSTIVGMASPFLKAAVESSQEVEKVIRVFEQQLRITMFCTGNSNIECLRKERLTLMS</sequence>
<feature type="binding site" evidence="11">
    <location>
        <position position="162"/>
    </location>
    <ligand>
        <name>substrate</name>
    </ligand>
</feature>
<feature type="binding site" evidence="11">
    <location>
        <position position="99"/>
    </location>
    <ligand>
        <name>FMN</name>
        <dbReference type="ChEBI" id="CHEBI:58210"/>
    </ligand>
</feature>
<keyword evidence="9 11" id="KW-0413">Isomerase</keyword>
<dbReference type="HAMAP" id="MF_00354">
    <property type="entry name" value="Idi_2"/>
    <property type="match status" value="1"/>
</dbReference>
<gene>
    <name evidence="11 13" type="primary">fni</name>
    <name evidence="13" type="ORF">KKP3000_003092</name>
</gene>
<proteinExistence type="inferred from homology"/>
<reference evidence="13 14" key="1">
    <citation type="journal article" date="2024" name="Int. J. Mol. Sci.">
        <title>Exploration of Alicyclobacillus spp. Genome in Search of Antibiotic Resistance.</title>
        <authorList>
            <person name="Bucka-Kolendo J."/>
            <person name="Kiousi D.E."/>
            <person name="Dekowska A."/>
            <person name="Mikolajczuk-Szczyrba A."/>
            <person name="Karadedos D.M."/>
            <person name="Michael P."/>
            <person name="Galanis A."/>
            <person name="Sokolowska B."/>
        </authorList>
    </citation>
    <scope>NUCLEOTIDE SEQUENCE [LARGE SCALE GENOMIC DNA]</scope>
    <source>
        <strain evidence="13 14">KKP 3000</strain>
    </source>
</reference>
<dbReference type="PANTHER" id="PTHR43665">
    <property type="entry name" value="ISOPENTENYL-DIPHOSPHATE DELTA-ISOMERASE"/>
    <property type="match status" value="1"/>
</dbReference>
<evidence type="ECO:0000313" key="14">
    <source>
        <dbReference type="Proteomes" id="UP001579974"/>
    </source>
</evidence>
<comment type="caution">
    <text evidence="11">Lacks conserved residue(s) required for the propagation of feature annotation.</text>
</comment>
<evidence type="ECO:0000256" key="9">
    <source>
        <dbReference type="ARBA" id="ARBA00023235"/>
    </source>
</evidence>
<evidence type="ECO:0000256" key="3">
    <source>
        <dbReference type="ARBA" id="ARBA00022630"/>
    </source>
</evidence>